<dbReference type="Pfam" id="PF01476">
    <property type="entry name" value="LysM"/>
    <property type="match status" value="1"/>
</dbReference>
<dbReference type="Pfam" id="PF06725">
    <property type="entry name" value="3D"/>
    <property type="match status" value="1"/>
</dbReference>
<dbReference type="InterPro" id="IPR010611">
    <property type="entry name" value="3D_dom"/>
</dbReference>
<dbReference type="SMART" id="SM00257">
    <property type="entry name" value="LysM"/>
    <property type="match status" value="1"/>
</dbReference>
<dbReference type="CDD" id="cd00118">
    <property type="entry name" value="LysM"/>
    <property type="match status" value="1"/>
</dbReference>
<keyword evidence="4" id="KW-1185">Reference proteome</keyword>
<feature type="domain" description="LysM" evidence="2">
    <location>
        <begin position="73"/>
        <end position="116"/>
    </location>
</feature>
<dbReference type="CDD" id="cd14667">
    <property type="entry name" value="3D_containing_proteins"/>
    <property type="match status" value="1"/>
</dbReference>
<evidence type="ECO:0000313" key="3">
    <source>
        <dbReference type="EMBL" id="MBD7908591.1"/>
    </source>
</evidence>
<dbReference type="EMBL" id="JACSQY010000006">
    <property type="protein sequence ID" value="MBD7908591.1"/>
    <property type="molecule type" value="Genomic_DNA"/>
</dbReference>
<evidence type="ECO:0000259" key="2">
    <source>
        <dbReference type="PROSITE" id="PS51782"/>
    </source>
</evidence>
<evidence type="ECO:0000256" key="1">
    <source>
        <dbReference type="ARBA" id="ARBA00022729"/>
    </source>
</evidence>
<dbReference type="Proteomes" id="UP000659496">
    <property type="component" value="Unassembled WGS sequence"/>
</dbReference>
<name>A0ABR8PK72_9BACL</name>
<dbReference type="InterPro" id="IPR036779">
    <property type="entry name" value="LysM_dom_sf"/>
</dbReference>
<dbReference type="Gene3D" id="2.40.40.10">
    <property type="entry name" value="RlpA-like domain"/>
    <property type="match status" value="1"/>
</dbReference>
<proteinExistence type="predicted"/>
<dbReference type="InterPro" id="IPR036908">
    <property type="entry name" value="RlpA-like_sf"/>
</dbReference>
<dbReference type="PANTHER" id="PTHR39160:SF4">
    <property type="entry name" value="RESUSCITATION-PROMOTING FACTOR RPFB"/>
    <property type="match status" value="1"/>
</dbReference>
<dbReference type="SUPFAM" id="SSF50685">
    <property type="entry name" value="Barwin-like endoglucanases"/>
    <property type="match status" value="1"/>
</dbReference>
<protein>
    <submittedName>
        <fullName evidence="3">LysM peptidoglycan-binding domain-containing protein</fullName>
    </submittedName>
</protein>
<evidence type="ECO:0000313" key="4">
    <source>
        <dbReference type="Proteomes" id="UP000659496"/>
    </source>
</evidence>
<comment type="caution">
    <text evidence="3">The sequence shown here is derived from an EMBL/GenBank/DDBJ whole genome shotgun (WGS) entry which is preliminary data.</text>
</comment>
<dbReference type="InterPro" id="IPR018392">
    <property type="entry name" value="LysM"/>
</dbReference>
<accession>A0ABR8PK72</accession>
<sequence length="267" mass="27972">MIEGGTHLRKIVQATVFLLAFISLTAPVTAESEGSVSTDKSEVAEGREVYPFTPAVGSELIADNPLLEEKPSLTYTVQPGDNLYRIAIAHAVPLQSLIEWNGLASELIHPGDVLNVSVEAAGSTTNMKKMKQAVAAAPVTKQKSNAAPAAKQVVSTKTASVPKTVPASAETGRELTMTATAYTAYCNGCSGTTKIGINLRANPNQKVIAVDPSIIPLGSRVWVEGYGEAVAGDTGGAIKGHKIDVFIPGLDSAMAWGVKKVRVKILH</sequence>
<gene>
    <name evidence="3" type="ORF">H9659_09630</name>
</gene>
<dbReference type="InterPro" id="IPR051933">
    <property type="entry name" value="Resuscitation_pf_RpfB"/>
</dbReference>
<dbReference type="InterPro" id="IPR059180">
    <property type="entry name" value="3D_YorM"/>
</dbReference>
<dbReference type="PANTHER" id="PTHR39160">
    <property type="entry name" value="CELL WALL-BINDING PROTEIN YOCH"/>
    <property type="match status" value="1"/>
</dbReference>
<dbReference type="PROSITE" id="PS51782">
    <property type="entry name" value="LYSM"/>
    <property type="match status" value="1"/>
</dbReference>
<dbReference type="SUPFAM" id="SSF54106">
    <property type="entry name" value="LysM domain"/>
    <property type="match status" value="1"/>
</dbReference>
<keyword evidence="1" id="KW-0732">Signal</keyword>
<dbReference type="Gene3D" id="3.10.350.10">
    <property type="entry name" value="LysM domain"/>
    <property type="match status" value="1"/>
</dbReference>
<organism evidence="3 4">
    <name type="scientific">Sporosarcina gallistercoris</name>
    <dbReference type="NCBI Taxonomy" id="2762245"/>
    <lineage>
        <taxon>Bacteria</taxon>
        <taxon>Bacillati</taxon>
        <taxon>Bacillota</taxon>
        <taxon>Bacilli</taxon>
        <taxon>Bacillales</taxon>
        <taxon>Caryophanaceae</taxon>
        <taxon>Sporosarcina</taxon>
    </lineage>
</organism>
<reference evidence="3 4" key="1">
    <citation type="submission" date="2020-08" db="EMBL/GenBank/DDBJ databases">
        <title>A Genomic Blueprint of the Chicken Gut Microbiome.</title>
        <authorList>
            <person name="Gilroy R."/>
            <person name="Ravi A."/>
            <person name="Getino M."/>
            <person name="Pursley I."/>
            <person name="Horton D.L."/>
            <person name="Alikhan N.-F."/>
            <person name="Baker D."/>
            <person name="Gharbi K."/>
            <person name="Hall N."/>
            <person name="Watson M."/>
            <person name="Adriaenssens E.M."/>
            <person name="Foster-Nyarko E."/>
            <person name="Jarju S."/>
            <person name="Secka A."/>
            <person name="Antonio M."/>
            <person name="Oren A."/>
            <person name="Chaudhuri R."/>
            <person name="La Ragione R.M."/>
            <person name="Hildebrand F."/>
            <person name="Pallen M.J."/>
        </authorList>
    </citation>
    <scope>NUCLEOTIDE SEQUENCE [LARGE SCALE GENOMIC DNA]</scope>
    <source>
        <strain evidence="3 4">Sa3CUA8</strain>
    </source>
</reference>